<proteinExistence type="predicted"/>
<comment type="caution">
    <text evidence="1">The sequence shown here is derived from an EMBL/GenBank/DDBJ whole genome shotgun (WGS) entry which is preliminary data.</text>
</comment>
<sequence length="356" mass="39269">MAIALNPSKISMEDDEDCMFALQLVSSCVLPMTLKTALELDLLEIIAKGGTGAHFSPAQIASHLPTQNPDAPTMIDRILRLLASYSILTSSLHTHGDGHVETHYGLAPVCKFLTRNENGVSLAPFMAALQGKVFMESWYQLKDAVIEGGCPFKKAHGMNVFEYPAIDPSFNEVLNRGMSNPTTIIMGKILETYTGFQGLKEVADVGGGVGSTLQMIVSKYPNLKGLNFDLPHVVAEAPAYPGVEHVGGDMFVSVPSAEAIFMKWILHDWSDEQCMKLLKNCLKALPDFGKFRVSFLNLDLFHYVLDKEMSLPWMRMPDEAYTYKAVEGRKLMNAREVYRIGAYLIQSGALVLLAEV</sequence>
<keyword evidence="2" id="KW-1185">Reference proteome</keyword>
<gene>
    <name evidence="1" type="ORF">MRB53_019537</name>
</gene>
<organism evidence="1 2">
    <name type="scientific">Persea americana</name>
    <name type="common">Avocado</name>
    <dbReference type="NCBI Taxonomy" id="3435"/>
    <lineage>
        <taxon>Eukaryota</taxon>
        <taxon>Viridiplantae</taxon>
        <taxon>Streptophyta</taxon>
        <taxon>Embryophyta</taxon>
        <taxon>Tracheophyta</taxon>
        <taxon>Spermatophyta</taxon>
        <taxon>Magnoliopsida</taxon>
        <taxon>Magnoliidae</taxon>
        <taxon>Laurales</taxon>
        <taxon>Lauraceae</taxon>
        <taxon>Persea</taxon>
    </lineage>
</organism>
<dbReference type="Proteomes" id="UP001234297">
    <property type="component" value="Chromosome 6"/>
</dbReference>
<protein>
    <submittedName>
        <fullName evidence="1">Uncharacterized protein</fullName>
    </submittedName>
</protein>
<dbReference type="EMBL" id="CM056814">
    <property type="protein sequence ID" value="KAJ8626230.1"/>
    <property type="molecule type" value="Genomic_DNA"/>
</dbReference>
<reference evidence="1 2" key="1">
    <citation type="journal article" date="2022" name="Hortic Res">
        <title>A haplotype resolved chromosomal level avocado genome allows analysis of novel avocado genes.</title>
        <authorList>
            <person name="Nath O."/>
            <person name="Fletcher S.J."/>
            <person name="Hayward A."/>
            <person name="Shaw L.M."/>
            <person name="Masouleh A.K."/>
            <person name="Furtado A."/>
            <person name="Henry R.J."/>
            <person name="Mitter N."/>
        </authorList>
    </citation>
    <scope>NUCLEOTIDE SEQUENCE [LARGE SCALE GENOMIC DNA]</scope>
    <source>
        <strain evidence="2">cv. Hass</strain>
    </source>
</reference>
<evidence type="ECO:0000313" key="2">
    <source>
        <dbReference type="Proteomes" id="UP001234297"/>
    </source>
</evidence>
<name>A0ACC2KYT0_PERAE</name>
<evidence type="ECO:0000313" key="1">
    <source>
        <dbReference type="EMBL" id="KAJ8626230.1"/>
    </source>
</evidence>
<accession>A0ACC2KYT0</accession>